<proteinExistence type="predicted"/>
<dbReference type="AlphaFoldDB" id="A0ABD1XG68"/>
<keyword evidence="2" id="KW-1185">Reference proteome</keyword>
<dbReference type="EMBL" id="JBFOLJ010000001">
    <property type="protein sequence ID" value="KAL2559550.1"/>
    <property type="molecule type" value="Genomic_DNA"/>
</dbReference>
<protein>
    <submittedName>
        <fullName evidence="1">Uncharacterized protein</fullName>
    </submittedName>
</protein>
<gene>
    <name evidence="1" type="ORF">Fot_04289</name>
</gene>
<accession>A0ABD1XG68</accession>
<dbReference type="Proteomes" id="UP001604277">
    <property type="component" value="Unassembled WGS sequence"/>
</dbReference>
<comment type="caution">
    <text evidence="1">The sequence shown here is derived from an EMBL/GenBank/DDBJ whole genome shotgun (WGS) entry which is preliminary data.</text>
</comment>
<evidence type="ECO:0000313" key="2">
    <source>
        <dbReference type="Proteomes" id="UP001604277"/>
    </source>
</evidence>
<organism evidence="1 2">
    <name type="scientific">Forsythia ovata</name>
    <dbReference type="NCBI Taxonomy" id="205694"/>
    <lineage>
        <taxon>Eukaryota</taxon>
        <taxon>Viridiplantae</taxon>
        <taxon>Streptophyta</taxon>
        <taxon>Embryophyta</taxon>
        <taxon>Tracheophyta</taxon>
        <taxon>Spermatophyta</taxon>
        <taxon>Magnoliopsida</taxon>
        <taxon>eudicotyledons</taxon>
        <taxon>Gunneridae</taxon>
        <taxon>Pentapetalae</taxon>
        <taxon>asterids</taxon>
        <taxon>lamiids</taxon>
        <taxon>Lamiales</taxon>
        <taxon>Oleaceae</taxon>
        <taxon>Forsythieae</taxon>
        <taxon>Forsythia</taxon>
    </lineage>
</organism>
<reference evidence="2" key="1">
    <citation type="submission" date="2024-07" db="EMBL/GenBank/DDBJ databases">
        <title>Two chromosome-level genome assemblies of Korean endemic species Abeliophyllum distichum and Forsythia ovata (Oleaceae).</title>
        <authorList>
            <person name="Jang H."/>
        </authorList>
    </citation>
    <scope>NUCLEOTIDE SEQUENCE [LARGE SCALE GENOMIC DNA]</scope>
</reference>
<sequence>MGFNSSRQDPMLMYLYLPAGRETGVWNASSLLSVPVFFLPDCRKLFDGDTDPTGDRTEGISDVTSGANGMKEEILTIVSGVYKTVTSETDAAESTGGGGRMLSTIPPRLILSLGTLEK</sequence>
<name>A0ABD1XG68_9LAMI</name>
<evidence type="ECO:0000313" key="1">
    <source>
        <dbReference type="EMBL" id="KAL2559550.1"/>
    </source>
</evidence>